<dbReference type="Pfam" id="PF01850">
    <property type="entry name" value="PIN"/>
    <property type="match status" value="1"/>
</dbReference>
<evidence type="ECO:0000313" key="3">
    <source>
        <dbReference type="Proteomes" id="UP000018733"/>
    </source>
</evidence>
<dbReference type="STRING" id="1424334.W822_20785"/>
<sequence>MIAFFDSCALIYLIEGNEPFASGVRKQLADIVQTDPDLQVAVSRLSWLECRVGPMKKNNMSVLAQYDAFFARSDLIWVEVSQDVIELATAIRVRHGLRTPDALQAASCLQLGSNHLMLTGDAIFRRVQGLAVALLK</sequence>
<name>V8QLG6_9BURK</name>
<dbReference type="AlphaFoldDB" id="V8QLG6"/>
<keyword evidence="3" id="KW-1185">Reference proteome</keyword>
<gene>
    <name evidence="2" type="ORF">W822_20785</name>
</gene>
<evidence type="ECO:0000313" key="2">
    <source>
        <dbReference type="EMBL" id="ETF00806.1"/>
    </source>
</evidence>
<accession>V8QLG6</accession>
<dbReference type="Proteomes" id="UP000018733">
    <property type="component" value="Unassembled WGS sequence"/>
</dbReference>
<dbReference type="PATRIC" id="fig|1424334.3.peg.4169"/>
<protein>
    <submittedName>
        <fullName evidence="2">Twitching motility protein PilT</fullName>
    </submittedName>
</protein>
<organism evidence="2 3">
    <name type="scientific">Advenella kashmirensis W13003</name>
    <dbReference type="NCBI Taxonomy" id="1424334"/>
    <lineage>
        <taxon>Bacteria</taxon>
        <taxon>Pseudomonadati</taxon>
        <taxon>Pseudomonadota</taxon>
        <taxon>Betaproteobacteria</taxon>
        <taxon>Burkholderiales</taxon>
        <taxon>Alcaligenaceae</taxon>
    </lineage>
</organism>
<dbReference type="eggNOG" id="COG1848">
    <property type="taxonomic scope" value="Bacteria"/>
</dbReference>
<feature type="domain" description="PIN" evidence="1">
    <location>
        <begin position="4"/>
        <end position="129"/>
    </location>
</feature>
<dbReference type="SUPFAM" id="SSF88723">
    <property type="entry name" value="PIN domain-like"/>
    <property type="match status" value="1"/>
</dbReference>
<comment type="caution">
    <text evidence="2">The sequence shown here is derived from an EMBL/GenBank/DDBJ whole genome shotgun (WGS) entry which is preliminary data.</text>
</comment>
<dbReference type="EMBL" id="AYXT01000013">
    <property type="protein sequence ID" value="ETF00806.1"/>
    <property type="molecule type" value="Genomic_DNA"/>
</dbReference>
<dbReference type="InterPro" id="IPR029060">
    <property type="entry name" value="PIN-like_dom_sf"/>
</dbReference>
<reference evidence="2 3" key="1">
    <citation type="journal article" date="2014" name="Genome Announc.">
        <title>Draft Genome Sequence of Advenella kashmirensis Strain W13003, a Polycyclic Aromatic Hydrocarbon-Degrading Bacterium.</title>
        <authorList>
            <person name="Wang X."/>
            <person name="Jin D."/>
            <person name="Zhou L."/>
            <person name="Wu L."/>
            <person name="An W."/>
            <person name="Zhao L."/>
        </authorList>
    </citation>
    <scope>NUCLEOTIDE SEQUENCE [LARGE SCALE GENOMIC DNA]</scope>
    <source>
        <strain evidence="2 3">W13003</strain>
    </source>
</reference>
<dbReference type="HOGENOM" id="CLU_125353_1_1_4"/>
<evidence type="ECO:0000259" key="1">
    <source>
        <dbReference type="Pfam" id="PF01850"/>
    </source>
</evidence>
<dbReference type="RefSeq" id="WP_024007079.1">
    <property type="nucleotide sequence ID" value="NZ_KI650982.1"/>
</dbReference>
<dbReference type="InterPro" id="IPR002716">
    <property type="entry name" value="PIN_dom"/>
</dbReference>
<proteinExistence type="predicted"/>
<dbReference type="Gene3D" id="3.40.50.1010">
    <property type="entry name" value="5'-nuclease"/>
    <property type="match status" value="1"/>
</dbReference>